<comment type="similarity">
    <text evidence="5">Belongs to the DEAD box helicase family. DEAH subfamily. FANCM sub-subfamily.</text>
</comment>
<evidence type="ECO:0000256" key="1">
    <source>
        <dbReference type="ARBA" id="ARBA00022741"/>
    </source>
</evidence>
<dbReference type="PANTHER" id="PTHR14025">
    <property type="entry name" value="FANCONI ANEMIA GROUP M FANCM FAMILY MEMBER"/>
    <property type="match status" value="1"/>
</dbReference>
<accession>A0A1E3PM39</accession>
<name>A0A1E3PM39_9ASCO</name>
<dbReference type="GO" id="GO:0009378">
    <property type="term" value="F:four-way junction helicase activity"/>
    <property type="evidence" value="ECO:0007669"/>
    <property type="project" value="TreeGrafter"/>
</dbReference>
<dbReference type="InterPro" id="IPR027417">
    <property type="entry name" value="P-loop_NTPase"/>
</dbReference>
<dbReference type="Pfam" id="PF04851">
    <property type="entry name" value="ResIII"/>
    <property type="match status" value="1"/>
</dbReference>
<proteinExistence type="inferred from homology"/>
<keyword evidence="3" id="KW-0347">Helicase</keyword>
<dbReference type="InterPro" id="IPR014001">
    <property type="entry name" value="Helicase_ATP-bd"/>
</dbReference>
<organism evidence="7 8">
    <name type="scientific">Nadsonia fulvescens var. elongata DSM 6958</name>
    <dbReference type="NCBI Taxonomy" id="857566"/>
    <lineage>
        <taxon>Eukaryota</taxon>
        <taxon>Fungi</taxon>
        <taxon>Dikarya</taxon>
        <taxon>Ascomycota</taxon>
        <taxon>Saccharomycotina</taxon>
        <taxon>Dipodascomycetes</taxon>
        <taxon>Dipodascales</taxon>
        <taxon>Dipodascales incertae sedis</taxon>
        <taxon>Nadsonia</taxon>
    </lineage>
</organism>
<evidence type="ECO:0000256" key="3">
    <source>
        <dbReference type="ARBA" id="ARBA00022806"/>
    </source>
</evidence>
<dbReference type="Proteomes" id="UP000095009">
    <property type="component" value="Unassembled WGS sequence"/>
</dbReference>
<sequence>MSDDEFQFNLTEEDLRCISVEETKRRASNGQAPRLTQTTLTSSFFNGGGPLTTRQTLGYITKPKKSKDAGISDDSALSHPTHHALNEEELDTYIYPTNLPIRDYQYNIVQRALFSNLLCALPTGLGKTFIASTVMLNWYRWTKTAKIIFMAPTKPLVSQQIEACLGITGMPSHDSSVLIGGALTPKKREDEWNNKRIFFAT</sequence>
<evidence type="ECO:0000256" key="5">
    <source>
        <dbReference type="RuleBase" id="RU367027"/>
    </source>
</evidence>
<dbReference type="GO" id="GO:0043138">
    <property type="term" value="F:3'-5' DNA helicase activity"/>
    <property type="evidence" value="ECO:0007669"/>
    <property type="project" value="TreeGrafter"/>
</dbReference>
<dbReference type="GO" id="GO:0016887">
    <property type="term" value="F:ATP hydrolysis activity"/>
    <property type="evidence" value="ECO:0007669"/>
    <property type="project" value="RHEA"/>
</dbReference>
<protein>
    <recommendedName>
        <fullName evidence="5">ATP-dependent DNA helicase</fullName>
        <ecNumber evidence="5">3.6.4.12</ecNumber>
    </recommendedName>
</protein>
<dbReference type="PROSITE" id="PS51192">
    <property type="entry name" value="HELICASE_ATP_BIND_1"/>
    <property type="match status" value="1"/>
</dbReference>
<dbReference type="SUPFAM" id="SSF52540">
    <property type="entry name" value="P-loop containing nucleoside triphosphate hydrolases"/>
    <property type="match status" value="1"/>
</dbReference>
<evidence type="ECO:0000313" key="7">
    <source>
        <dbReference type="EMBL" id="ODQ66495.1"/>
    </source>
</evidence>
<dbReference type="GO" id="GO:0045003">
    <property type="term" value="P:double-strand break repair via synthesis-dependent strand annealing"/>
    <property type="evidence" value="ECO:0007669"/>
    <property type="project" value="TreeGrafter"/>
</dbReference>
<feature type="non-terminal residue" evidence="7">
    <location>
        <position position="201"/>
    </location>
</feature>
<dbReference type="InterPro" id="IPR006935">
    <property type="entry name" value="Helicase/UvrB_N"/>
</dbReference>
<dbReference type="Gene3D" id="3.40.50.300">
    <property type="entry name" value="P-loop containing nucleotide triphosphate hydrolases"/>
    <property type="match status" value="1"/>
</dbReference>
<comment type="subunit">
    <text evidence="5">Interacts with the MHF histone-fold complex to form the FANCM-MHF complex.</text>
</comment>
<dbReference type="STRING" id="857566.A0A1E3PM39"/>
<dbReference type="PANTHER" id="PTHR14025:SF20">
    <property type="entry name" value="FANCONI ANEMIA GROUP M PROTEIN"/>
    <property type="match status" value="1"/>
</dbReference>
<evidence type="ECO:0000259" key="6">
    <source>
        <dbReference type="PROSITE" id="PS51192"/>
    </source>
</evidence>
<keyword evidence="2 7" id="KW-0378">Hydrolase</keyword>
<keyword evidence="8" id="KW-1185">Reference proteome</keyword>
<evidence type="ECO:0000256" key="4">
    <source>
        <dbReference type="ARBA" id="ARBA00022840"/>
    </source>
</evidence>
<evidence type="ECO:0000313" key="8">
    <source>
        <dbReference type="Proteomes" id="UP000095009"/>
    </source>
</evidence>
<comment type="function">
    <text evidence="5">ATP-dependent DNA helicase involved in DNA damage repair by homologous recombination and in genome maintenance. Capable of unwinding D-loops. Plays a role in limiting crossover recombinants during mitotic DNA double-strand break (DSB) repair. Component of a FANCM-MHF complex which promotes gene conversion at blocked replication forks, probably by reversal of the stalled fork.</text>
</comment>
<dbReference type="EC" id="3.6.4.12" evidence="5"/>
<keyword evidence="4" id="KW-0067">ATP-binding</keyword>
<dbReference type="GO" id="GO:0000400">
    <property type="term" value="F:four-way junction DNA binding"/>
    <property type="evidence" value="ECO:0007669"/>
    <property type="project" value="TreeGrafter"/>
</dbReference>
<gene>
    <name evidence="7" type="ORF">NADFUDRAFT_82298</name>
</gene>
<dbReference type="AlphaFoldDB" id="A0A1E3PM39"/>
<reference evidence="7 8" key="1">
    <citation type="journal article" date="2016" name="Proc. Natl. Acad. Sci. U.S.A.">
        <title>Comparative genomics of biotechnologically important yeasts.</title>
        <authorList>
            <person name="Riley R."/>
            <person name="Haridas S."/>
            <person name="Wolfe K.H."/>
            <person name="Lopes M.R."/>
            <person name="Hittinger C.T."/>
            <person name="Goeker M."/>
            <person name="Salamov A.A."/>
            <person name="Wisecaver J.H."/>
            <person name="Long T.M."/>
            <person name="Calvey C.H."/>
            <person name="Aerts A.L."/>
            <person name="Barry K.W."/>
            <person name="Choi C."/>
            <person name="Clum A."/>
            <person name="Coughlan A.Y."/>
            <person name="Deshpande S."/>
            <person name="Douglass A.P."/>
            <person name="Hanson S.J."/>
            <person name="Klenk H.-P."/>
            <person name="LaButti K.M."/>
            <person name="Lapidus A."/>
            <person name="Lindquist E.A."/>
            <person name="Lipzen A.M."/>
            <person name="Meier-Kolthoff J.P."/>
            <person name="Ohm R.A."/>
            <person name="Otillar R.P."/>
            <person name="Pangilinan J.L."/>
            <person name="Peng Y."/>
            <person name="Rokas A."/>
            <person name="Rosa C.A."/>
            <person name="Scheuner C."/>
            <person name="Sibirny A.A."/>
            <person name="Slot J.C."/>
            <person name="Stielow J.B."/>
            <person name="Sun H."/>
            <person name="Kurtzman C.P."/>
            <person name="Blackwell M."/>
            <person name="Grigoriev I.V."/>
            <person name="Jeffries T.W."/>
        </authorList>
    </citation>
    <scope>NUCLEOTIDE SEQUENCE [LARGE SCALE GENOMIC DNA]</scope>
    <source>
        <strain evidence="7 8">DSM 6958</strain>
    </source>
</reference>
<keyword evidence="1" id="KW-0547">Nucleotide-binding</keyword>
<dbReference type="GO" id="GO:0005634">
    <property type="term" value="C:nucleus"/>
    <property type="evidence" value="ECO:0007669"/>
    <property type="project" value="UniProtKB-SubCell"/>
</dbReference>
<dbReference type="EMBL" id="KV454408">
    <property type="protein sequence ID" value="ODQ66495.1"/>
    <property type="molecule type" value="Genomic_DNA"/>
</dbReference>
<dbReference type="GO" id="GO:0005524">
    <property type="term" value="F:ATP binding"/>
    <property type="evidence" value="ECO:0007669"/>
    <property type="project" value="UniProtKB-UniRule"/>
</dbReference>
<feature type="domain" description="Helicase ATP-binding" evidence="6">
    <location>
        <begin position="108"/>
        <end position="201"/>
    </location>
</feature>
<evidence type="ECO:0000256" key="2">
    <source>
        <dbReference type="ARBA" id="ARBA00022801"/>
    </source>
</evidence>
<dbReference type="OrthoDB" id="164902at2759"/>
<comment type="catalytic activity">
    <reaction evidence="5">
        <text>ATP + H2O = ADP + phosphate + H(+)</text>
        <dbReference type="Rhea" id="RHEA:13065"/>
        <dbReference type="ChEBI" id="CHEBI:15377"/>
        <dbReference type="ChEBI" id="CHEBI:15378"/>
        <dbReference type="ChEBI" id="CHEBI:30616"/>
        <dbReference type="ChEBI" id="CHEBI:43474"/>
        <dbReference type="ChEBI" id="CHEBI:456216"/>
        <dbReference type="EC" id="3.6.4.12"/>
    </reaction>
</comment>
<dbReference type="GO" id="GO:0036297">
    <property type="term" value="P:interstrand cross-link repair"/>
    <property type="evidence" value="ECO:0007669"/>
    <property type="project" value="TreeGrafter"/>
</dbReference>
<comment type="subcellular location">
    <subcellularLocation>
        <location evidence="5">Nucleus</location>
    </subcellularLocation>
</comment>